<evidence type="ECO:0000256" key="3">
    <source>
        <dbReference type="ARBA" id="ARBA00004906"/>
    </source>
</evidence>
<evidence type="ECO:0000256" key="16">
    <source>
        <dbReference type="SAM" id="MobiDB-lite"/>
    </source>
</evidence>
<dbReference type="InterPro" id="IPR014183">
    <property type="entry name" value="ADH_3"/>
</dbReference>
<keyword evidence="10" id="KW-0653">Protein transport</keyword>
<dbReference type="GO" id="GO:0005829">
    <property type="term" value="C:cytosol"/>
    <property type="evidence" value="ECO:0007669"/>
    <property type="project" value="TreeGrafter"/>
</dbReference>
<keyword evidence="15" id="KW-0576">Peroxisome</keyword>
<evidence type="ECO:0000256" key="2">
    <source>
        <dbReference type="ARBA" id="ARBA00004585"/>
    </source>
</evidence>
<dbReference type="CDD" id="cd16526">
    <property type="entry name" value="RING-HC_PEX2"/>
    <property type="match status" value="1"/>
</dbReference>
<dbReference type="GO" id="GO:0005778">
    <property type="term" value="C:peroxisomal membrane"/>
    <property type="evidence" value="ECO:0007669"/>
    <property type="project" value="UniProtKB-SubCell"/>
</dbReference>
<keyword evidence="12" id="KW-0560">Oxidoreductase</keyword>
<dbReference type="InterPro" id="IPR013149">
    <property type="entry name" value="ADH-like_C"/>
</dbReference>
<keyword evidence="5" id="KW-0813">Transport</keyword>
<keyword evidence="21" id="KW-1185">Reference proteome</keyword>
<dbReference type="PROSITE" id="PS00518">
    <property type="entry name" value="ZF_RING_1"/>
    <property type="match status" value="1"/>
</dbReference>
<evidence type="ECO:0000256" key="6">
    <source>
        <dbReference type="ARBA" id="ARBA00022692"/>
    </source>
</evidence>
<feature type="domain" description="Alcohol dehydrogenase-like N-terminal" evidence="19">
    <location>
        <begin position="758"/>
        <end position="882"/>
    </location>
</feature>
<dbReference type="FunFam" id="3.40.50.720:FF:000003">
    <property type="entry name" value="S-(hydroxymethyl)glutathione dehydrogenase"/>
    <property type="match status" value="1"/>
</dbReference>
<evidence type="ECO:0000259" key="19">
    <source>
        <dbReference type="Pfam" id="PF08240"/>
    </source>
</evidence>
<dbReference type="GO" id="GO:0046294">
    <property type="term" value="P:formaldehyde catabolic process"/>
    <property type="evidence" value="ECO:0007669"/>
    <property type="project" value="InterPro"/>
</dbReference>
<keyword evidence="8" id="KW-0863">Zinc-finger</keyword>
<reference evidence="20" key="2">
    <citation type="journal article" date="2023" name="Microbiol Resour">
        <title>Decontamination and Annotation of the Draft Genome Sequence of the Oomycete Lagenidium giganteum ARSEF 373.</title>
        <authorList>
            <person name="Morgan W.R."/>
            <person name="Tartar A."/>
        </authorList>
    </citation>
    <scope>NUCLEOTIDE SEQUENCE</scope>
    <source>
        <strain evidence="20">ARSEF 373</strain>
    </source>
</reference>
<dbReference type="Proteomes" id="UP001146120">
    <property type="component" value="Unassembled WGS sequence"/>
</dbReference>
<sequence length="1557" mass="170851">MATVLLINAYSRKSKLGLELFASFRQHVLRVVHELEKHDVTEVVLVERGRHELDDFIFDLHNVQYGRPQHITNFDQLDFVFVDGDMNTCPWAPAMQKVAMLTKMCMMTGKCLYASSLGAGLLAFLCSTGGHTLDVLNNDGKGSPIDDVRTMGFPVGTNHGHDRDRVLLNTKTGDFFAFGEREHAWLPKGNTGVILATAHRAKDYGAKINSARAGTKPARARMNEELLTTKRGETKCCCRLEYLNHPMFQGFKKREFVLNCRSKWDLDEEIIATGANKYNVLLDSSRGPMLVAFGNCVGTHFSMAKAYPESYTLMRNYVMAKFQELQVYEHLDRSYVAAISGSSRLRERLQQAQAKHISGAVAATRMAQPNNNNPSNNNHHHTATASNNNSYNDNNNNHVEAERPRPTAMMSTTGRTSPRRCRPVSAGPHRTTPKIQTTRTIKTSRSVYPSATTSPRLAMARATTAGPVRKAQEHQSPPLRSAAAFESPRTITDPAETTDDSLPASITTTGTTSMVTARRSTSSRGKTVLPEQVTDIRSDDAPWEVDTSRRENQSQEEQSQELRDLAAAPRATSAPPVRVVRVPQQDHKPYCSIRKFTKLKEVEKAQHKSTYYSVVNDAPYVSAADREVTAYHQNKLKWIGGPFRTTIGKATTHIMPEAGIFATDPFDEKHAAINILHRDNLAGANINPSLHKKPFSKDPLMITMRSTILHHGRHAIALRSVSRSLSTAGKVISCKAAVAWEPNKPLSIETVQVAPPKAGEVRVKVIANAICHTDIYTLNGEDPEGLFPSILGHEAGAVVESVGPGVTSVKPGDHVIPCYTPECRKQECIFCASPKTNLCPEIRDMQGKGLMPDGTSRFSINGKPIFHFMGCSTFSEYSVIAEISAAKIDPKAPLDKMCLFGCGISTGLGAVFNTTKVEPGSSVAVFGLGAVGLAVIQAAKIAGANRIFAIDTNPEKFQMAQSLGATDVVIPRDYPDTPIQQVLVKATKWGIDYTFDATGNVEVMRAALESAHRGWGESCVIGVAAAGHEIKTRPFQLVTGRVWKGTAFGGYKSRTEVPKLVERSMKGELPIDHYITHEFHGVEQTNEAIKALKTVSLERLTMASTPKWKQAAAVAEAERYAIEQRDLRGESHAHMRVPYDSLRDPTATLKVSKWDSMILDNELLGLLKQPLRNMFAMFPPGTMDSLKPELDTLLVALMFVFSTGSRRPTPGMKLEGVRYVPRLLSDKRIAMFFFVSVVLPYAWKRMVRHISSSRWTAPSSDEDGGEGRRAKMLVLMKRIETFVLVAQLANLLVFIRKGVYRSLADRVLALRMESSAPQTAPRAINFEYMTRQLLWEGVMEFGNFVLPYLTWSRMRTPAAGASSGTTSIGATECSLCGLSPPQTPYVTSCKHVYCYYCLQTAVACDEDFGWEAANLRAFATDAAGQLNVLWHDGNTLGVDGAQVGVLEQANKVSFSGFLEGEDGRALETKISLEVLGDFTHKTLEWQLADQKLGRLLVATDFTKGDGTRAVTVRLLHTAGGWGALTGGLGGELLTWGLATGRLTGGLLGTSHGAGSCC</sequence>
<evidence type="ECO:0000313" key="20">
    <source>
        <dbReference type="EMBL" id="DBA02349.1"/>
    </source>
</evidence>
<dbReference type="EMBL" id="DAKRPA010000032">
    <property type="protein sequence ID" value="DBA02349.1"/>
    <property type="molecule type" value="Genomic_DNA"/>
</dbReference>
<dbReference type="GO" id="GO:0015031">
    <property type="term" value="P:protein transport"/>
    <property type="evidence" value="ECO:0007669"/>
    <property type="project" value="UniProtKB-KW"/>
</dbReference>
<evidence type="ECO:0000256" key="5">
    <source>
        <dbReference type="ARBA" id="ARBA00022448"/>
    </source>
</evidence>
<keyword evidence="6" id="KW-0812">Transmembrane</keyword>
<feature type="region of interest" description="Disordered" evidence="16">
    <location>
        <begin position="366"/>
        <end position="432"/>
    </location>
</feature>
<comment type="similarity">
    <text evidence="4">Belongs to the pex2/pex10/pex12 family.</text>
</comment>
<dbReference type="PANTHER" id="PTHR43880">
    <property type="entry name" value="ALCOHOL DEHYDROGENASE"/>
    <property type="match status" value="1"/>
</dbReference>
<evidence type="ECO:0000256" key="8">
    <source>
        <dbReference type="ARBA" id="ARBA00022771"/>
    </source>
</evidence>
<dbReference type="NCBIfam" id="TIGR02818">
    <property type="entry name" value="adh_III_F_hyde"/>
    <property type="match status" value="1"/>
</dbReference>
<comment type="subcellular location">
    <subcellularLocation>
        <location evidence="2">Peroxisome membrane</location>
        <topology evidence="2">Multi-pass membrane protein</topology>
    </subcellularLocation>
</comment>
<dbReference type="InterPro" id="IPR013154">
    <property type="entry name" value="ADH-like_N"/>
</dbReference>
<evidence type="ECO:0000256" key="14">
    <source>
        <dbReference type="ARBA" id="ARBA00023136"/>
    </source>
</evidence>
<comment type="caution">
    <text evidence="20">The sequence shown here is derived from an EMBL/GenBank/DDBJ whole genome shotgun (WGS) entry which is preliminary data.</text>
</comment>
<dbReference type="SUPFAM" id="SSF57850">
    <property type="entry name" value="RING/U-box"/>
    <property type="match status" value="1"/>
</dbReference>
<dbReference type="SUPFAM" id="SSF51735">
    <property type="entry name" value="NAD(P)-binding Rossmann-fold domains"/>
    <property type="match status" value="1"/>
</dbReference>
<evidence type="ECO:0000256" key="7">
    <source>
        <dbReference type="ARBA" id="ARBA00022723"/>
    </source>
</evidence>
<keyword evidence="13" id="KW-0520">NAD</keyword>
<feature type="compositionally biased region" description="Polar residues" evidence="16">
    <location>
        <begin position="513"/>
        <end position="525"/>
    </location>
</feature>
<evidence type="ECO:0000256" key="12">
    <source>
        <dbReference type="ARBA" id="ARBA00023002"/>
    </source>
</evidence>
<dbReference type="Pfam" id="PF08240">
    <property type="entry name" value="ADH_N"/>
    <property type="match status" value="1"/>
</dbReference>
<feature type="domain" description="Alcohol dehydrogenase-like C-terminal" evidence="17">
    <location>
        <begin position="930"/>
        <end position="1062"/>
    </location>
</feature>
<feature type="domain" description="Pex N-terminal" evidence="18">
    <location>
        <begin position="1160"/>
        <end position="1350"/>
    </location>
</feature>
<organism evidence="20 21">
    <name type="scientific">Lagenidium giganteum</name>
    <dbReference type="NCBI Taxonomy" id="4803"/>
    <lineage>
        <taxon>Eukaryota</taxon>
        <taxon>Sar</taxon>
        <taxon>Stramenopiles</taxon>
        <taxon>Oomycota</taxon>
        <taxon>Peronosporomycetes</taxon>
        <taxon>Pythiales</taxon>
        <taxon>Pythiaceae</taxon>
    </lineage>
</organism>
<dbReference type="GO" id="GO:0008270">
    <property type="term" value="F:zinc ion binding"/>
    <property type="evidence" value="ECO:0007669"/>
    <property type="project" value="UniProtKB-KW"/>
</dbReference>
<gene>
    <name evidence="20" type="ORF">N0F65_007168</name>
</gene>
<keyword evidence="11" id="KW-1133">Transmembrane helix</keyword>
<evidence type="ECO:0000256" key="15">
    <source>
        <dbReference type="ARBA" id="ARBA00023140"/>
    </source>
</evidence>
<dbReference type="InterPro" id="IPR011032">
    <property type="entry name" value="GroES-like_sf"/>
</dbReference>
<dbReference type="InterPro" id="IPR017907">
    <property type="entry name" value="Znf_RING_CS"/>
</dbReference>
<evidence type="ECO:0000256" key="13">
    <source>
        <dbReference type="ARBA" id="ARBA00023027"/>
    </source>
</evidence>
<evidence type="ECO:0000259" key="17">
    <source>
        <dbReference type="Pfam" id="PF00107"/>
    </source>
</evidence>
<feature type="compositionally biased region" description="Basic and acidic residues" evidence="16">
    <location>
        <begin position="534"/>
        <end position="553"/>
    </location>
</feature>
<dbReference type="InterPro" id="IPR045859">
    <property type="entry name" value="RING-HC_PEX2"/>
</dbReference>
<dbReference type="Pfam" id="PF00107">
    <property type="entry name" value="ADH_zinc_N"/>
    <property type="match status" value="1"/>
</dbReference>
<evidence type="ECO:0000259" key="18">
    <source>
        <dbReference type="Pfam" id="PF04757"/>
    </source>
</evidence>
<dbReference type="PANTHER" id="PTHR43880:SF12">
    <property type="entry name" value="ALCOHOL DEHYDROGENASE CLASS-3"/>
    <property type="match status" value="1"/>
</dbReference>
<feature type="compositionally biased region" description="Low complexity" evidence="16">
    <location>
        <begin position="369"/>
        <end position="397"/>
    </location>
</feature>
<protein>
    <recommendedName>
        <fullName evidence="22">Enoyl reductase (ER) domain-containing protein</fullName>
    </recommendedName>
</protein>
<dbReference type="GO" id="GO:0051903">
    <property type="term" value="F:S-(hydroxymethyl)glutathione dehydrogenase [NAD(P)+] activity"/>
    <property type="evidence" value="ECO:0007669"/>
    <property type="project" value="InterPro"/>
</dbReference>
<proteinExistence type="inferred from homology"/>
<dbReference type="InterPro" id="IPR036291">
    <property type="entry name" value="NAD(P)-bd_dom_sf"/>
</dbReference>
<evidence type="ECO:0000256" key="1">
    <source>
        <dbReference type="ARBA" id="ARBA00001947"/>
    </source>
</evidence>
<accession>A0AAV2Z8L5</accession>
<dbReference type="Gene3D" id="3.40.50.720">
    <property type="entry name" value="NAD(P)-binding Rossmann-like Domain"/>
    <property type="match status" value="1"/>
</dbReference>
<name>A0AAV2Z8L5_9STRA</name>
<keyword evidence="14" id="KW-0472">Membrane</keyword>
<feature type="region of interest" description="Disordered" evidence="16">
    <location>
        <begin position="463"/>
        <end position="574"/>
    </location>
</feature>
<evidence type="ECO:0000256" key="9">
    <source>
        <dbReference type="ARBA" id="ARBA00022833"/>
    </source>
</evidence>
<dbReference type="Pfam" id="PF04757">
    <property type="entry name" value="Pex2_Pex12"/>
    <property type="match status" value="1"/>
</dbReference>
<dbReference type="Gene3D" id="3.90.180.10">
    <property type="entry name" value="Medium-chain alcohol dehydrogenases, catalytic domain"/>
    <property type="match status" value="1"/>
</dbReference>
<comment type="cofactor">
    <cofactor evidence="1">
        <name>Zn(2+)</name>
        <dbReference type="ChEBI" id="CHEBI:29105"/>
    </cofactor>
</comment>
<dbReference type="InterPro" id="IPR006845">
    <property type="entry name" value="Pex_N"/>
</dbReference>
<dbReference type="FunFam" id="3.90.180.10:FF:000067">
    <property type="entry name" value="alcohol dehydrogenase 1-like isoform X1"/>
    <property type="match status" value="1"/>
</dbReference>
<evidence type="ECO:0000256" key="11">
    <source>
        <dbReference type="ARBA" id="ARBA00022989"/>
    </source>
</evidence>
<evidence type="ECO:0000256" key="4">
    <source>
        <dbReference type="ARBA" id="ARBA00008704"/>
    </source>
</evidence>
<evidence type="ECO:0008006" key="22">
    <source>
        <dbReference type="Google" id="ProtNLM"/>
    </source>
</evidence>
<keyword evidence="7" id="KW-0479">Metal-binding</keyword>
<dbReference type="SUPFAM" id="SSF50129">
    <property type="entry name" value="GroES-like"/>
    <property type="match status" value="1"/>
</dbReference>
<dbReference type="CDD" id="cd08300">
    <property type="entry name" value="alcohol_DH_class_III"/>
    <property type="match status" value="1"/>
</dbReference>
<reference evidence="20" key="1">
    <citation type="submission" date="2022-11" db="EMBL/GenBank/DDBJ databases">
        <authorList>
            <person name="Morgan W.R."/>
            <person name="Tartar A."/>
        </authorList>
    </citation>
    <scope>NUCLEOTIDE SEQUENCE</scope>
    <source>
        <strain evidence="20">ARSEF 373</strain>
    </source>
</reference>
<comment type="pathway">
    <text evidence="3">Protein modification; protein ubiquitination.</text>
</comment>
<keyword evidence="9" id="KW-0862">Zinc</keyword>
<evidence type="ECO:0000256" key="10">
    <source>
        <dbReference type="ARBA" id="ARBA00022927"/>
    </source>
</evidence>
<evidence type="ECO:0000313" key="21">
    <source>
        <dbReference type="Proteomes" id="UP001146120"/>
    </source>
</evidence>